<dbReference type="CDD" id="cd04413">
    <property type="entry name" value="NDPk_I"/>
    <property type="match status" value="1"/>
</dbReference>
<keyword evidence="12" id="KW-0597">Phosphoprotein</keyword>
<evidence type="ECO:0000256" key="12">
    <source>
        <dbReference type="HAMAP-Rule" id="MF_00451"/>
    </source>
</evidence>
<dbReference type="InterPro" id="IPR023005">
    <property type="entry name" value="Nucleoside_diP_kinase_AS"/>
</dbReference>
<dbReference type="PROSITE" id="PS00469">
    <property type="entry name" value="NDPK"/>
    <property type="match status" value="1"/>
</dbReference>
<dbReference type="InterPro" id="IPR001564">
    <property type="entry name" value="Nucleoside_diP_kinase"/>
</dbReference>
<evidence type="ECO:0000256" key="7">
    <source>
        <dbReference type="ARBA" id="ARBA00022741"/>
    </source>
</evidence>
<dbReference type="Proteomes" id="UP000278962">
    <property type="component" value="Unassembled WGS sequence"/>
</dbReference>
<dbReference type="PRINTS" id="PR01243">
    <property type="entry name" value="NUCDPKINASE"/>
</dbReference>
<proteinExistence type="inferred from homology"/>
<comment type="cofactor">
    <cofactor evidence="1 12">
        <name>Mg(2+)</name>
        <dbReference type="ChEBI" id="CHEBI:18420"/>
    </cofactor>
</comment>
<comment type="catalytic activity">
    <reaction evidence="12 15">
        <text>a 2'-deoxyribonucleoside 5'-diphosphate + ATP = a 2'-deoxyribonucleoside 5'-triphosphate + ADP</text>
        <dbReference type="Rhea" id="RHEA:44640"/>
        <dbReference type="ChEBI" id="CHEBI:30616"/>
        <dbReference type="ChEBI" id="CHEBI:61560"/>
        <dbReference type="ChEBI" id="CHEBI:73316"/>
        <dbReference type="ChEBI" id="CHEBI:456216"/>
        <dbReference type="EC" id="2.7.4.6"/>
    </reaction>
</comment>
<dbReference type="GO" id="GO:0006228">
    <property type="term" value="P:UTP biosynthetic process"/>
    <property type="evidence" value="ECO:0007669"/>
    <property type="project" value="UniProtKB-UniRule"/>
</dbReference>
<dbReference type="SUPFAM" id="SSF54919">
    <property type="entry name" value="Nucleoside diphosphate kinase, NDK"/>
    <property type="match status" value="1"/>
</dbReference>
<keyword evidence="5 12" id="KW-0808">Transferase</keyword>
<sequence>MATEKTLILVKPDAFARGLTGEIIARFERKGLKIIAAKHMTVTEDIAKQHYAEHAERPFFGELVSFITSGPIVALVLEGESAIKAARQVIGATNPLEAATGSIRGDFALEIGTNMVHGSDSPESGIREAGIFFPEL</sequence>
<dbReference type="RefSeq" id="WP_121254201.1">
    <property type="nucleotide sequence ID" value="NZ_RBIL01000002.1"/>
</dbReference>
<keyword evidence="7 12" id="KW-0547">Nucleotide-binding</keyword>
<evidence type="ECO:0000256" key="13">
    <source>
        <dbReference type="PROSITE-ProRule" id="PRU00706"/>
    </source>
</evidence>
<dbReference type="EMBL" id="RBIL01000002">
    <property type="protein sequence ID" value="RKQ86457.1"/>
    <property type="molecule type" value="Genomic_DNA"/>
</dbReference>
<evidence type="ECO:0000259" key="16">
    <source>
        <dbReference type="SMART" id="SM00562"/>
    </source>
</evidence>
<evidence type="ECO:0000256" key="6">
    <source>
        <dbReference type="ARBA" id="ARBA00022723"/>
    </source>
</evidence>
<protein>
    <recommendedName>
        <fullName evidence="4 12">Nucleoside diphosphate kinase</fullName>
        <shortName evidence="12">NDK</shortName>
        <shortName evidence="12">NDP kinase</shortName>
        <ecNumber evidence="3 12">2.7.4.6</ecNumber>
    </recommendedName>
    <alternativeName>
        <fullName evidence="12">Nucleoside-2-P kinase</fullName>
    </alternativeName>
</protein>
<name>A0A660KXL6_9ACTN</name>
<dbReference type="PROSITE" id="PS51374">
    <property type="entry name" value="NDPK_LIKE"/>
    <property type="match status" value="1"/>
</dbReference>
<keyword evidence="18" id="KW-1185">Reference proteome</keyword>
<evidence type="ECO:0000256" key="4">
    <source>
        <dbReference type="ARBA" id="ARBA00017632"/>
    </source>
</evidence>
<dbReference type="EC" id="2.7.4.6" evidence="3 12"/>
<dbReference type="GO" id="GO:0005524">
    <property type="term" value="F:ATP binding"/>
    <property type="evidence" value="ECO:0007669"/>
    <property type="project" value="UniProtKB-UniRule"/>
</dbReference>
<feature type="binding site" evidence="12 13">
    <location>
        <position position="11"/>
    </location>
    <ligand>
        <name>ATP</name>
        <dbReference type="ChEBI" id="CHEBI:30616"/>
    </ligand>
</feature>
<reference evidence="17 18" key="1">
    <citation type="submission" date="2018-10" db="EMBL/GenBank/DDBJ databases">
        <title>Genomic Encyclopedia of Archaeal and Bacterial Type Strains, Phase II (KMG-II): from individual species to whole genera.</title>
        <authorList>
            <person name="Goeker M."/>
        </authorList>
    </citation>
    <scope>NUCLEOTIDE SEQUENCE [LARGE SCALE GENOMIC DNA]</scope>
    <source>
        <strain evidence="17 18">DSM 14954</strain>
    </source>
</reference>
<feature type="binding site" evidence="12 13">
    <location>
        <position position="59"/>
    </location>
    <ligand>
        <name>ATP</name>
        <dbReference type="ChEBI" id="CHEBI:30616"/>
    </ligand>
</feature>
<feature type="binding site" evidence="12 13">
    <location>
        <position position="87"/>
    </location>
    <ligand>
        <name>ATP</name>
        <dbReference type="ChEBI" id="CHEBI:30616"/>
    </ligand>
</feature>
<dbReference type="Gene3D" id="3.30.70.141">
    <property type="entry name" value="Nucleoside diphosphate kinase-like domain"/>
    <property type="match status" value="1"/>
</dbReference>
<evidence type="ECO:0000256" key="2">
    <source>
        <dbReference type="ARBA" id="ARBA00008142"/>
    </source>
</evidence>
<keyword evidence="6 12" id="KW-0479">Metal-binding</keyword>
<comment type="catalytic activity">
    <reaction evidence="12">
        <text>a ribonucleoside 5'-diphosphate + ATP = a ribonucleoside 5'-triphosphate + ADP</text>
        <dbReference type="Rhea" id="RHEA:18113"/>
        <dbReference type="ChEBI" id="CHEBI:30616"/>
        <dbReference type="ChEBI" id="CHEBI:57930"/>
        <dbReference type="ChEBI" id="CHEBI:61557"/>
        <dbReference type="ChEBI" id="CHEBI:456216"/>
        <dbReference type="EC" id="2.7.4.6"/>
    </reaction>
</comment>
<evidence type="ECO:0000256" key="14">
    <source>
        <dbReference type="RuleBase" id="RU004011"/>
    </source>
</evidence>
<organism evidence="17 18">
    <name type="scientific">Solirubrobacter pauli</name>
    <dbReference type="NCBI Taxonomy" id="166793"/>
    <lineage>
        <taxon>Bacteria</taxon>
        <taxon>Bacillati</taxon>
        <taxon>Actinomycetota</taxon>
        <taxon>Thermoleophilia</taxon>
        <taxon>Solirubrobacterales</taxon>
        <taxon>Solirubrobacteraceae</taxon>
        <taxon>Solirubrobacter</taxon>
    </lineage>
</organism>
<evidence type="ECO:0000313" key="18">
    <source>
        <dbReference type="Proteomes" id="UP000278962"/>
    </source>
</evidence>
<evidence type="ECO:0000256" key="5">
    <source>
        <dbReference type="ARBA" id="ARBA00022679"/>
    </source>
</evidence>
<feature type="binding site" evidence="12 13">
    <location>
        <position position="114"/>
    </location>
    <ligand>
        <name>ATP</name>
        <dbReference type="ChEBI" id="CHEBI:30616"/>
    </ligand>
</feature>
<comment type="subunit">
    <text evidence="12">Homotetramer.</text>
</comment>
<dbReference type="AlphaFoldDB" id="A0A660KXL6"/>
<dbReference type="OrthoDB" id="9801161at2"/>
<feature type="binding site" evidence="12 13">
    <location>
        <position position="104"/>
    </location>
    <ligand>
        <name>ATP</name>
        <dbReference type="ChEBI" id="CHEBI:30616"/>
    </ligand>
</feature>
<evidence type="ECO:0000256" key="1">
    <source>
        <dbReference type="ARBA" id="ARBA00001946"/>
    </source>
</evidence>
<dbReference type="GO" id="GO:0046872">
    <property type="term" value="F:metal ion binding"/>
    <property type="evidence" value="ECO:0007669"/>
    <property type="project" value="UniProtKB-KW"/>
</dbReference>
<comment type="subcellular location">
    <subcellularLocation>
        <location evidence="12">Cytoplasm</location>
    </subcellularLocation>
</comment>
<dbReference type="InterPro" id="IPR034907">
    <property type="entry name" value="NDK-like_dom"/>
</dbReference>
<feature type="active site" description="Pros-phosphohistidine intermediate" evidence="12 13">
    <location>
        <position position="117"/>
    </location>
</feature>
<dbReference type="GO" id="GO:0006241">
    <property type="term" value="P:CTP biosynthetic process"/>
    <property type="evidence" value="ECO:0007669"/>
    <property type="project" value="UniProtKB-UniRule"/>
</dbReference>
<evidence type="ECO:0000256" key="10">
    <source>
        <dbReference type="ARBA" id="ARBA00022842"/>
    </source>
</evidence>
<dbReference type="PANTHER" id="PTHR11349">
    <property type="entry name" value="NUCLEOSIDE DIPHOSPHATE KINASE"/>
    <property type="match status" value="1"/>
</dbReference>
<dbReference type="HAMAP" id="MF_00451">
    <property type="entry name" value="NDP_kinase"/>
    <property type="match status" value="1"/>
</dbReference>
<dbReference type="Pfam" id="PF00334">
    <property type="entry name" value="NDK"/>
    <property type="match status" value="1"/>
</dbReference>
<evidence type="ECO:0000256" key="8">
    <source>
        <dbReference type="ARBA" id="ARBA00022777"/>
    </source>
</evidence>
<dbReference type="GO" id="GO:0004550">
    <property type="term" value="F:nucleoside diphosphate kinase activity"/>
    <property type="evidence" value="ECO:0007669"/>
    <property type="project" value="UniProtKB-UniRule"/>
</dbReference>
<dbReference type="FunFam" id="3.30.70.141:FF:000003">
    <property type="entry name" value="Nucleoside diphosphate kinase"/>
    <property type="match status" value="1"/>
</dbReference>
<evidence type="ECO:0000313" key="17">
    <source>
        <dbReference type="EMBL" id="RKQ86457.1"/>
    </source>
</evidence>
<gene>
    <name evidence="12" type="primary">ndk</name>
    <name evidence="17" type="ORF">C8N24_4469</name>
</gene>
<dbReference type="NCBIfam" id="NF001908">
    <property type="entry name" value="PRK00668.1"/>
    <property type="match status" value="1"/>
</dbReference>
<feature type="binding site" evidence="12 13">
    <location>
        <position position="93"/>
    </location>
    <ligand>
        <name>ATP</name>
        <dbReference type="ChEBI" id="CHEBI:30616"/>
    </ligand>
</feature>
<evidence type="ECO:0000256" key="9">
    <source>
        <dbReference type="ARBA" id="ARBA00022840"/>
    </source>
</evidence>
<dbReference type="GO" id="GO:0005737">
    <property type="term" value="C:cytoplasm"/>
    <property type="evidence" value="ECO:0007669"/>
    <property type="project" value="UniProtKB-SubCell"/>
</dbReference>
<dbReference type="GO" id="GO:0006183">
    <property type="term" value="P:GTP biosynthetic process"/>
    <property type="evidence" value="ECO:0007669"/>
    <property type="project" value="UniProtKB-UniRule"/>
</dbReference>
<comment type="function">
    <text evidence="12">Major role in the synthesis of nucleoside triphosphates other than ATP. The ATP gamma phosphate is transferred to the NDP beta phosphate via a ping-pong mechanism, using a phosphorylated active-site intermediate.</text>
</comment>
<comment type="similarity">
    <text evidence="2 12 13 14">Belongs to the NDK family.</text>
</comment>
<evidence type="ECO:0000256" key="3">
    <source>
        <dbReference type="ARBA" id="ARBA00012966"/>
    </source>
</evidence>
<dbReference type="InterPro" id="IPR036850">
    <property type="entry name" value="NDK-like_dom_sf"/>
</dbReference>
<keyword evidence="10 12" id="KW-0460">Magnesium</keyword>
<comment type="caution">
    <text evidence="17">The sequence shown here is derived from an EMBL/GenBank/DDBJ whole genome shotgun (WGS) entry which is preliminary data.</text>
</comment>
<dbReference type="SMART" id="SM00562">
    <property type="entry name" value="NDK"/>
    <property type="match status" value="1"/>
</dbReference>
<keyword evidence="12" id="KW-0963">Cytoplasm</keyword>
<evidence type="ECO:0000256" key="15">
    <source>
        <dbReference type="RuleBase" id="RU004013"/>
    </source>
</evidence>
<keyword evidence="11 12" id="KW-0546">Nucleotide metabolism</keyword>
<keyword evidence="8 12" id="KW-0418">Kinase</keyword>
<keyword evidence="9 12" id="KW-0067">ATP-binding</keyword>
<accession>A0A660KXL6</accession>
<feature type="domain" description="Nucleoside diphosphate kinase-like" evidence="16">
    <location>
        <begin position="3"/>
        <end position="136"/>
    </location>
</feature>
<evidence type="ECO:0000256" key="11">
    <source>
        <dbReference type="ARBA" id="ARBA00023080"/>
    </source>
</evidence>